<dbReference type="Proteomes" id="UP000284006">
    <property type="component" value="Unassembled WGS sequence"/>
</dbReference>
<dbReference type="Pfam" id="PF00583">
    <property type="entry name" value="Acetyltransf_1"/>
    <property type="match status" value="1"/>
</dbReference>
<dbReference type="EMBL" id="QYUP01000002">
    <property type="protein sequence ID" value="RJG27995.1"/>
    <property type="molecule type" value="Genomic_DNA"/>
</dbReference>
<proteinExistence type="predicted"/>
<protein>
    <submittedName>
        <fullName evidence="4">N-acetyltransferase family protein</fullName>
    </submittedName>
</protein>
<evidence type="ECO:0000313" key="5">
    <source>
        <dbReference type="Proteomes" id="UP000284006"/>
    </source>
</evidence>
<organism evidence="4 5">
    <name type="scientific">Massilia cavernae</name>
    <dbReference type="NCBI Taxonomy" id="2320864"/>
    <lineage>
        <taxon>Bacteria</taxon>
        <taxon>Pseudomonadati</taxon>
        <taxon>Pseudomonadota</taxon>
        <taxon>Betaproteobacteria</taxon>
        <taxon>Burkholderiales</taxon>
        <taxon>Oxalobacteraceae</taxon>
        <taxon>Telluria group</taxon>
        <taxon>Massilia</taxon>
    </lineage>
</organism>
<dbReference type="PANTHER" id="PTHR43072:SF23">
    <property type="entry name" value="UPF0039 PROTEIN C11D3.02C"/>
    <property type="match status" value="1"/>
</dbReference>
<name>A0A418Y8N5_9BURK</name>
<evidence type="ECO:0000313" key="4">
    <source>
        <dbReference type="EMBL" id="RJG27995.1"/>
    </source>
</evidence>
<keyword evidence="5" id="KW-1185">Reference proteome</keyword>
<dbReference type="InterPro" id="IPR000182">
    <property type="entry name" value="GNAT_dom"/>
</dbReference>
<comment type="caution">
    <text evidence="4">The sequence shown here is derived from an EMBL/GenBank/DDBJ whole genome shotgun (WGS) entry which is preliminary data.</text>
</comment>
<reference evidence="4 5" key="1">
    <citation type="submission" date="2018-09" db="EMBL/GenBank/DDBJ databases">
        <authorList>
            <person name="Zhu H."/>
        </authorList>
    </citation>
    <scope>NUCLEOTIDE SEQUENCE [LARGE SCALE GENOMIC DNA]</scope>
    <source>
        <strain evidence="4 5">K1S02-61</strain>
    </source>
</reference>
<dbReference type="InterPro" id="IPR016181">
    <property type="entry name" value="Acyl_CoA_acyltransferase"/>
</dbReference>
<sequence length="291" mass="31564">MCAWAGTGALRAGPAATASTAGSAMPVRRRSSSTRMKIASAPWWPTDCMPGWRRTAAVPACTRWSVPCTPAWARRWHGTGTRAFPRAGISCWATSNGCTFFPGASSDMIRIATINDVDAMVDVYNQAVTDQVYANCDDVQQPGPAFADAYFFGSERYIVLVKLDEEGAMLGWGALKKFSARPYDPAIAEVAVYIARARRSRGLGIRLLQQLIVHATGAGFDSLMAVIVGKNVQSIRGSALCGFAEVVRLPAIARLYGGAVDMVWMQKMLAQTSRPDRQEPIHPIHIPRNSQ</sequence>
<dbReference type="PROSITE" id="PS51186">
    <property type="entry name" value="GNAT"/>
    <property type="match status" value="1"/>
</dbReference>
<evidence type="ECO:0000256" key="2">
    <source>
        <dbReference type="ARBA" id="ARBA00023315"/>
    </source>
</evidence>
<evidence type="ECO:0000259" key="3">
    <source>
        <dbReference type="PROSITE" id="PS51186"/>
    </source>
</evidence>
<gene>
    <name evidence="4" type="ORF">D3872_00075</name>
</gene>
<feature type="domain" description="N-acetyltransferase" evidence="3">
    <location>
        <begin position="107"/>
        <end position="270"/>
    </location>
</feature>
<dbReference type="SUPFAM" id="SSF55729">
    <property type="entry name" value="Acyl-CoA N-acyltransferases (Nat)"/>
    <property type="match status" value="1"/>
</dbReference>
<dbReference type="GO" id="GO:0016747">
    <property type="term" value="F:acyltransferase activity, transferring groups other than amino-acyl groups"/>
    <property type="evidence" value="ECO:0007669"/>
    <property type="project" value="InterPro"/>
</dbReference>
<keyword evidence="1 4" id="KW-0808">Transferase</keyword>
<dbReference type="PANTHER" id="PTHR43072">
    <property type="entry name" value="N-ACETYLTRANSFERASE"/>
    <property type="match status" value="1"/>
</dbReference>
<keyword evidence="2" id="KW-0012">Acyltransferase</keyword>
<evidence type="ECO:0000256" key="1">
    <source>
        <dbReference type="ARBA" id="ARBA00022679"/>
    </source>
</evidence>
<dbReference type="AlphaFoldDB" id="A0A418Y8N5"/>
<dbReference type="OrthoDB" id="5459937at2"/>
<accession>A0A418Y8N5</accession>
<dbReference type="Gene3D" id="3.40.630.30">
    <property type="match status" value="1"/>
</dbReference>